<evidence type="ECO:0000259" key="1">
    <source>
        <dbReference type="Pfam" id="PF20167"/>
    </source>
</evidence>
<proteinExistence type="predicted"/>
<accession>A0AAP0ARW2</accession>
<dbReference type="EMBL" id="JBBWWQ010000021">
    <property type="protein sequence ID" value="KAK8913544.1"/>
    <property type="molecule type" value="Genomic_DNA"/>
</dbReference>
<evidence type="ECO:0000313" key="2">
    <source>
        <dbReference type="EMBL" id="KAK8913544.1"/>
    </source>
</evidence>
<reference evidence="2 3" key="1">
    <citation type="journal article" date="2022" name="Nat. Plants">
        <title>Genomes of leafy and leafless Platanthera orchids illuminate the evolution of mycoheterotrophy.</title>
        <authorList>
            <person name="Li M.H."/>
            <person name="Liu K.W."/>
            <person name="Li Z."/>
            <person name="Lu H.C."/>
            <person name="Ye Q.L."/>
            <person name="Zhang D."/>
            <person name="Wang J.Y."/>
            <person name="Li Y.F."/>
            <person name="Zhong Z.M."/>
            <person name="Liu X."/>
            <person name="Yu X."/>
            <person name="Liu D.K."/>
            <person name="Tu X.D."/>
            <person name="Liu B."/>
            <person name="Hao Y."/>
            <person name="Liao X.Y."/>
            <person name="Jiang Y.T."/>
            <person name="Sun W.H."/>
            <person name="Chen J."/>
            <person name="Chen Y.Q."/>
            <person name="Ai Y."/>
            <person name="Zhai J.W."/>
            <person name="Wu S.S."/>
            <person name="Zhou Z."/>
            <person name="Hsiao Y.Y."/>
            <person name="Wu W.L."/>
            <person name="Chen Y.Y."/>
            <person name="Lin Y.F."/>
            <person name="Hsu J.L."/>
            <person name="Li C.Y."/>
            <person name="Wang Z.W."/>
            <person name="Zhao X."/>
            <person name="Zhong W.Y."/>
            <person name="Ma X.K."/>
            <person name="Ma L."/>
            <person name="Huang J."/>
            <person name="Chen G.Z."/>
            <person name="Huang M.Z."/>
            <person name="Huang L."/>
            <person name="Peng D.H."/>
            <person name="Luo Y.B."/>
            <person name="Zou S.Q."/>
            <person name="Chen S.P."/>
            <person name="Lan S."/>
            <person name="Tsai W.C."/>
            <person name="Van de Peer Y."/>
            <person name="Liu Z.J."/>
        </authorList>
    </citation>
    <scope>NUCLEOTIDE SEQUENCE [LARGE SCALE GENOMIC DNA]</scope>
    <source>
        <strain evidence="2">Lor287</strain>
    </source>
</reference>
<protein>
    <recommendedName>
        <fullName evidence="1">Putative plant transposon protein domain-containing protein</fullName>
    </recommendedName>
</protein>
<dbReference type="AlphaFoldDB" id="A0AAP0ARW2"/>
<evidence type="ECO:0000313" key="3">
    <source>
        <dbReference type="Proteomes" id="UP001418222"/>
    </source>
</evidence>
<keyword evidence="3" id="KW-1185">Reference proteome</keyword>
<dbReference type="Proteomes" id="UP001418222">
    <property type="component" value="Unassembled WGS sequence"/>
</dbReference>
<dbReference type="Pfam" id="PF20167">
    <property type="entry name" value="Transposase_32"/>
    <property type="match status" value="1"/>
</dbReference>
<comment type="caution">
    <text evidence="2">The sequence shown here is derived from an EMBL/GenBank/DDBJ whole genome shotgun (WGS) entry which is preliminary data.</text>
</comment>
<feature type="domain" description="Putative plant transposon protein" evidence="1">
    <location>
        <begin position="9"/>
        <end position="185"/>
    </location>
</feature>
<sequence length="205" mass="23683">MKYIEHIREQGWNSFFHPRDEAILSWVYEFYANAPFHQNDKVLVRGKEINCSTEAINNFFDMENVEDQRFEQLHETISPLEVATALSISSDIEWANPAKHVLRSAGFKREAKVWLLFVNASVLPTKHPNQVSFSRALLIYCILKGIRINVGRIIAGQLRERVQSKVGQQLWFPTLITALCRYHRVGERDEIVTPVGHHITQTVIS</sequence>
<organism evidence="2 3">
    <name type="scientific">Platanthera zijinensis</name>
    <dbReference type="NCBI Taxonomy" id="2320716"/>
    <lineage>
        <taxon>Eukaryota</taxon>
        <taxon>Viridiplantae</taxon>
        <taxon>Streptophyta</taxon>
        <taxon>Embryophyta</taxon>
        <taxon>Tracheophyta</taxon>
        <taxon>Spermatophyta</taxon>
        <taxon>Magnoliopsida</taxon>
        <taxon>Liliopsida</taxon>
        <taxon>Asparagales</taxon>
        <taxon>Orchidaceae</taxon>
        <taxon>Orchidoideae</taxon>
        <taxon>Orchideae</taxon>
        <taxon>Orchidinae</taxon>
        <taxon>Platanthera</taxon>
    </lineage>
</organism>
<gene>
    <name evidence="2" type="ORF">KSP39_PZI023706</name>
</gene>
<dbReference type="InterPro" id="IPR046796">
    <property type="entry name" value="Transposase_32_dom"/>
</dbReference>
<name>A0AAP0ARW2_9ASPA</name>